<evidence type="ECO:0000256" key="3">
    <source>
        <dbReference type="SAM" id="MobiDB-lite"/>
    </source>
</evidence>
<evidence type="ECO:0000256" key="2">
    <source>
        <dbReference type="ARBA" id="ARBA00022737"/>
    </source>
</evidence>
<dbReference type="GO" id="GO:0005739">
    <property type="term" value="C:mitochondrion"/>
    <property type="evidence" value="ECO:0007669"/>
    <property type="project" value="TreeGrafter"/>
</dbReference>
<feature type="domain" description="BTB" evidence="4">
    <location>
        <begin position="424"/>
        <end position="498"/>
    </location>
</feature>
<feature type="compositionally biased region" description="Low complexity" evidence="3">
    <location>
        <begin position="617"/>
        <end position="634"/>
    </location>
</feature>
<dbReference type="PROSITE" id="PS50097">
    <property type="entry name" value="BTB"/>
    <property type="match status" value="1"/>
</dbReference>
<gene>
    <name evidence="5" type="primary">ral2_0</name>
    <name evidence="5" type="ORF">A0J61_01431</name>
</gene>
<feature type="region of interest" description="Disordered" evidence="3">
    <location>
        <begin position="604"/>
        <end position="691"/>
    </location>
</feature>
<comment type="caution">
    <text evidence="5">The sequence shown here is derived from an EMBL/GenBank/DDBJ whole genome shotgun (WGS) entry which is preliminary data.</text>
</comment>
<evidence type="ECO:0000313" key="6">
    <source>
        <dbReference type="Proteomes" id="UP000093000"/>
    </source>
</evidence>
<dbReference type="InterPro" id="IPR011333">
    <property type="entry name" value="SKP1/BTB/POZ_sf"/>
</dbReference>
<dbReference type="PANTHER" id="PTHR43503:SF2">
    <property type="entry name" value="NEGATIVE REGULATOR OF SPORULATION MDS3-RELATED"/>
    <property type="match status" value="1"/>
</dbReference>
<dbReference type="InterPro" id="IPR015915">
    <property type="entry name" value="Kelch-typ_b-propeller"/>
</dbReference>
<feature type="compositionally biased region" description="Low complexity" evidence="3">
    <location>
        <begin position="678"/>
        <end position="691"/>
    </location>
</feature>
<dbReference type="EMBL" id="LUGH01000045">
    <property type="protein sequence ID" value="OBZ90528.1"/>
    <property type="molecule type" value="Genomic_DNA"/>
</dbReference>
<dbReference type="PANTHER" id="PTHR43503">
    <property type="entry name" value="MCG48959-RELATED"/>
    <property type="match status" value="1"/>
</dbReference>
<keyword evidence="2" id="KW-0677">Repeat</keyword>
<keyword evidence="1" id="KW-0880">Kelch repeat</keyword>
<evidence type="ECO:0000313" key="5">
    <source>
        <dbReference type="EMBL" id="OBZ90528.1"/>
    </source>
</evidence>
<reference evidence="5 6" key="1">
    <citation type="submission" date="2016-03" db="EMBL/GenBank/DDBJ databases">
        <title>Choanephora cucurbitarum.</title>
        <authorList>
            <person name="Min B."/>
            <person name="Park H."/>
            <person name="Park J.-H."/>
            <person name="Shin H.-D."/>
            <person name="Choi I.-G."/>
        </authorList>
    </citation>
    <scope>NUCLEOTIDE SEQUENCE [LARGE SCALE GENOMIC DNA]</scope>
    <source>
        <strain evidence="5 6">KUS-F28377</strain>
    </source>
</reference>
<evidence type="ECO:0000259" key="4">
    <source>
        <dbReference type="PROSITE" id="PS50097"/>
    </source>
</evidence>
<dbReference type="FunCoup" id="A0A1C7NNE7">
    <property type="interactions" value="138"/>
</dbReference>
<evidence type="ECO:0000256" key="1">
    <source>
        <dbReference type="ARBA" id="ARBA00022441"/>
    </source>
</evidence>
<dbReference type="GO" id="GO:0005829">
    <property type="term" value="C:cytosol"/>
    <property type="evidence" value="ECO:0007669"/>
    <property type="project" value="TreeGrafter"/>
</dbReference>
<dbReference type="InterPro" id="IPR000210">
    <property type="entry name" value="BTB/POZ_dom"/>
</dbReference>
<dbReference type="OrthoDB" id="10001928at2759"/>
<name>A0A1C7NNE7_9FUNG</name>
<dbReference type="SUPFAM" id="SSF54695">
    <property type="entry name" value="POZ domain"/>
    <property type="match status" value="1"/>
</dbReference>
<dbReference type="GO" id="GO:0045454">
    <property type="term" value="P:cell redox homeostasis"/>
    <property type="evidence" value="ECO:0007669"/>
    <property type="project" value="TreeGrafter"/>
</dbReference>
<dbReference type="SUPFAM" id="SSF117281">
    <property type="entry name" value="Kelch motif"/>
    <property type="match status" value="1"/>
</dbReference>
<accession>A0A1C7NNE7</accession>
<dbReference type="AlphaFoldDB" id="A0A1C7NNE7"/>
<dbReference type="STRING" id="101091.A0A1C7NNE7"/>
<protein>
    <submittedName>
        <fullName evidence="5">Protein ral2</fullName>
    </submittedName>
</protein>
<organism evidence="5 6">
    <name type="scientific">Choanephora cucurbitarum</name>
    <dbReference type="NCBI Taxonomy" id="101091"/>
    <lineage>
        <taxon>Eukaryota</taxon>
        <taxon>Fungi</taxon>
        <taxon>Fungi incertae sedis</taxon>
        <taxon>Mucoromycota</taxon>
        <taxon>Mucoromycotina</taxon>
        <taxon>Mucoromycetes</taxon>
        <taxon>Mucorales</taxon>
        <taxon>Mucorineae</taxon>
        <taxon>Choanephoraceae</taxon>
        <taxon>Choanephoroideae</taxon>
        <taxon>Choanephora</taxon>
    </lineage>
</organism>
<dbReference type="Pfam" id="PF24681">
    <property type="entry name" value="Kelch_KLHDC2_KLHL20_DRC7"/>
    <property type="match status" value="1"/>
</dbReference>
<sequence length="713" mass="79559">MVSLIPNSSNGRAFPRQSIADLTTEIKPTKGDIPPPLVGAATTSIDDKLYVFGGRVASTRQLTNNLYILNLKTFEWTRHIVSPDSAAPPAPRYFHSASAYRDRYIVVFGGMANEVDRRQRYTMAIEEKLRALDDISIFDLETMVWLQITIPPSIFTPRARYAHLATVWDEHKLIIIGGQDIANQHLQEISIFDLCNKTWIYSGPVNASFDTYRAAAFCPTINSNASTHNGKSASPFWCKSNESTDDDEYSLQETSPVCLYSNYNFNDLTRELQSFYPSEPPSSTMFSNHASEMNGAKLPPGLRFPTGCLMGHYFVISGTYLSSTQKGFQVWALNLTDLSWSHIDTGSMMSSGSWNRGLLSNQKYYILGHSRRDLKDDYSYRRINFDHVAVVDLEAFGIYTSPPLTCSVAAQELGLSMLNEKGLSDLTIWTTDQQSLSANSVILAERWPNFAQLLKEQDSTQFKHVNPKDKKNLLFPETYSVTLAFLQYIYTDNLITAQQHQPQILSRLLVLADMYRLERLRQLSKYALHQLLTISTASMVYETATLTFQSALQIRALRIMINAKRMLSNQQQSIGKNTSSVAGSMTGHSISLYYSGSHSLGEPATPVYQQDWPGPMTPSSSTSTSASNSLTGSTIYSPDEPVPSQSYSSTSSSSLRRLVQPVMASYQSDKTSQRFTHSTSNSSKSSPSTPKSKGFFFDFNYLSSRSLSGGTSH</sequence>
<dbReference type="Pfam" id="PF00651">
    <property type="entry name" value="BTB"/>
    <property type="match status" value="1"/>
</dbReference>
<feature type="compositionally biased region" description="Low complexity" evidence="3">
    <location>
        <begin position="644"/>
        <end position="654"/>
    </location>
</feature>
<dbReference type="InParanoid" id="A0A1C7NNE7"/>
<dbReference type="Gene3D" id="2.120.10.80">
    <property type="entry name" value="Kelch-type beta propeller"/>
    <property type="match status" value="1"/>
</dbReference>
<keyword evidence="6" id="KW-1185">Reference proteome</keyword>
<dbReference type="SMART" id="SM00225">
    <property type="entry name" value="BTB"/>
    <property type="match status" value="1"/>
</dbReference>
<dbReference type="Gene3D" id="3.30.710.10">
    <property type="entry name" value="Potassium Channel Kv1.1, Chain A"/>
    <property type="match status" value="1"/>
</dbReference>
<feature type="compositionally biased region" description="Polar residues" evidence="3">
    <location>
        <begin position="665"/>
        <end position="677"/>
    </location>
</feature>
<dbReference type="Proteomes" id="UP000093000">
    <property type="component" value="Unassembled WGS sequence"/>
</dbReference>
<proteinExistence type="predicted"/>